<accession>A0A2P2E991</accession>
<evidence type="ECO:0000256" key="5">
    <source>
        <dbReference type="ARBA" id="ARBA00022842"/>
    </source>
</evidence>
<dbReference type="InterPro" id="IPR015797">
    <property type="entry name" value="NUDIX_hydrolase-like_dom_sf"/>
</dbReference>
<evidence type="ECO:0000313" key="9">
    <source>
        <dbReference type="Proteomes" id="UP000245086"/>
    </source>
</evidence>
<dbReference type="PANTHER" id="PTHR12318:SF0">
    <property type="entry name" value="ACYL-COENZYME A DIPHOSPHATASE NUDT19"/>
    <property type="match status" value="1"/>
</dbReference>
<comment type="caution">
    <text evidence="8">The sequence shown here is derived from an EMBL/GenBank/DDBJ whole genome shotgun (WGS) entry which is preliminary data.</text>
</comment>
<dbReference type="InterPro" id="IPR039121">
    <property type="entry name" value="NUDT19"/>
</dbReference>
<dbReference type="Gene3D" id="3.90.79.10">
    <property type="entry name" value="Nucleoside Triphosphate Pyrophosphohydrolase"/>
    <property type="match status" value="1"/>
</dbReference>
<dbReference type="OrthoDB" id="7183442at2"/>
<dbReference type="Proteomes" id="UP000245086">
    <property type="component" value="Unassembled WGS sequence"/>
</dbReference>
<evidence type="ECO:0000259" key="7">
    <source>
        <dbReference type="PROSITE" id="PS51462"/>
    </source>
</evidence>
<evidence type="ECO:0000256" key="4">
    <source>
        <dbReference type="ARBA" id="ARBA00022801"/>
    </source>
</evidence>
<dbReference type="CDD" id="cd18870">
    <property type="entry name" value="NUDIX_AcylCoAdiphos_Nudt19"/>
    <property type="match status" value="1"/>
</dbReference>
<evidence type="ECO:0000256" key="6">
    <source>
        <dbReference type="ARBA" id="ARBA00023211"/>
    </source>
</evidence>
<dbReference type="PANTHER" id="PTHR12318">
    <property type="entry name" value="TESTOSTERONE-REGULATED PROTEIN RP2"/>
    <property type="match status" value="1"/>
</dbReference>
<keyword evidence="3" id="KW-0479">Metal-binding</keyword>
<name>A0A2P2E991_9PROT</name>
<dbReference type="Pfam" id="PF00293">
    <property type="entry name" value="NUDIX"/>
    <property type="match status" value="1"/>
</dbReference>
<dbReference type="PROSITE" id="PS51462">
    <property type="entry name" value="NUDIX"/>
    <property type="match status" value="1"/>
</dbReference>
<keyword evidence="5" id="KW-0460">Magnesium</keyword>
<keyword evidence="9" id="KW-1185">Reference proteome</keyword>
<keyword evidence="6" id="KW-0464">Manganese</keyword>
<dbReference type="AlphaFoldDB" id="A0A2P2E991"/>
<gene>
    <name evidence="8" type="ORF">PbB2_01262</name>
</gene>
<reference evidence="8 9" key="1">
    <citation type="journal article" date="2018" name="Genome Announc.">
        <title>Draft Genome Sequence of "Candidatus Phycosocius bacilliformis," an Alphaproteobacterial Ectosymbiont of the Hydrocarbon-Producing Green Alga Botryococcus braunii.</title>
        <authorList>
            <person name="Tanabe Y."/>
            <person name="Yamaguchi H."/>
            <person name="Watanabe M.M."/>
        </authorList>
    </citation>
    <scope>NUCLEOTIDE SEQUENCE [LARGE SCALE GENOMIC DNA]</scope>
    <source>
        <strain evidence="8 9">BOTRYCO-2</strain>
    </source>
</reference>
<proteinExistence type="predicted"/>
<comment type="cofactor">
    <cofactor evidence="1">
        <name>Mn(2+)</name>
        <dbReference type="ChEBI" id="CHEBI:29035"/>
    </cofactor>
</comment>
<comment type="cofactor">
    <cofactor evidence="2">
        <name>Mg(2+)</name>
        <dbReference type="ChEBI" id="CHEBI:18420"/>
    </cofactor>
</comment>
<organism evidence="8 9">
    <name type="scientific">Candidatus Phycosocius bacilliformis</name>
    <dbReference type="NCBI Taxonomy" id="1445552"/>
    <lineage>
        <taxon>Bacteria</taxon>
        <taxon>Pseudomonadati</taxon>
        <taxon>Pseudomonadota</taxon>
        <taxon>Alphaproteobacteria</taxon>
        <taxon>Caulobacterales</taxon>
        <taxon>Caulobacterales incertae sedis</taxon>
        <taxon>Candidatus Phycosocius</taxon>
    </lineage>
</organism>
<dbReference type="GO" id="GO:0016818">
    <property type="term" value="F:hydrolase activity, acting on acid anhydrides, in phosphorus-containing anhydrides"/>
    <property type="evidence" value="ECO:0007669"/>
    <property type="project" value="InterPro"/>
</dbReference>
<feature type="domain" description="Nudix hydrolase" evidence="7">
    <location>
        <begin position="4"/>
        <end position="199"/>
    </location>
</feature>
<evidence type="ECO:0000256" key="1">
    <source>
        <dbReference type="ARBA" id="ARBA00001936"/>
    </source>
</evidence>
<dbReference type="SUPFAM" id="SSF55811">
    <property type="entry name" value="Nudix"/>
    <property type="match status" value="1"/>
</dbReference>
<evidence type="ECO:0000256" key="2">
    <source>
        <dbReference type="ARBA" id="ARBA00001946"/>
    </source>
</evidence>
<evidence type="ECO:0000256" key="3">
    <source>
        <dbReference type="ARBA" id="ARBA00022723"/>
    </source>
</evidence>
<dbReference type="EMBL" id="BFBR01000003">
    <property type="protein sequence ID" value="GBF57594.1"/>
    <property type="molecule type" value="Genomic_DNA"/>
</dbReference>
<dbReference type="RefSeq" id="WP_108984470.1">
    <property type="nucleotide sequence ID" value="NZ_BFBR01000003.1"/>
</dbReference>
<dbReference type="GO" id="GO:0046872">
    <property type="term" value="F:metal ion binding"/>
    <property type="evidence" value="ECO:0007669"/>
    <property type="project" value="UniProtKB-KW"/>
</dbReference>
<protein>
    <recommendedName>
        <fullName evidence="7">Nudix hydrolase domain-containing protein</fullName>
    </recommendedName>
</protein>
<keyword evidence="4" id="KW-0378">Hydrolase</keyword>
<evidence type="ECO:0000313" key="8">
    <source>
        <dbReference type="EMBL" id="GBF57594.1"/>
    </source>
</evidence>
<dbReference type="InterPro" id="IPR000086">
    <property type="entry name" value="NUDIX_hydrolase_dom"/>
</dbReference>
<sequence>MDDTLFPAATILLVRDGADGLEVLMVERHANIGFAGGAMVWPGGKIEPADYDAGWLEAADGLEGLDADERAARVAALREAYEETGILLATRDGSPIGAQALDLTAMRKRVDQDASLFQPLVRGHGLRLATTSLQPFARWIPPPALHKRFDTRFFLAPVPEGQDGVQDGSEAVDLVWIKPQAALDDLAAGRRKIIFPTARNLELLALSKSAAGALADAAARPQGIVQPVIEDGVLKIRTDLGYPVTEEKLDTAMRG</sequence>